<dbReference type="Pfam" id="PF00300">
    <property type="entry name" value="His_Phos_1"/>
    <property type="match status" value="1"/>
</dbReference>
<reference evidence="1 2" key="2">
    <citation type="submission" date="2020-08" db="EMBL/GenBank/DDBJ databases">
        <authorList>
            <person name="Partida-Martinez L."/>
            <person name="Huntemann M."/>
            <person name="Clum A."/>
            <person name="Wang J."/>
            <person name="Palaniappan K."/>
            <person name="Ritter S."/>
            <person name="Chen I.-M."/>
            <person name="Stamatis D."/>
            <person name="Reddy T."/>
            <person name="O'Malley R."/>
            <person name="Daum C."/>
            <person name="Shapiro N."/>
            <person name="Ivanova N."/>
            <person name="Kyrpides N."/>
            <person name="Woyke T."/>
        </authorList>
    </citation>
    <scope>NUCLEOTIDE SEQUENCE [LARGE SCALE GENOMIC DNA]</scope>
    <source>
        <strain evidence="1 2">AS2.23</strain>
    </source>
</reference>
<protein>
    <submittedName>
        <fullName evidence="1">Broad specificity phosphatase PhoE</fullName>
    </submittedName>
</protein>
<dbReference type="InterPro" id="IPR050275">
    <property type="entry name" value="PGM_Phosphatase"/>
</dbReference>
<sequence length="214" mass="23606">MSAPRTTVHLVRHGEVFNPDRVLYGRLPGFRLSERGQAMATRLGEFFADRDVASVTASPLQRAQETAAPIARTHGLPLGTEPRIIEAGNRFEGHRVTEGRGSIRDPRVWPRLWNPVQPSWGEPYEQQVARVSAVVRDARDTFPGRESVLVSHQLPVWVTRLRAEGRPLVHDPRKRQCALASVTSLEFSGRTLVSVAYAEPAADLLIGADPVPGA</sequence>
<accession>A0A7W4XX25</accession>
<proteinExistence type="predicted"/>
<reference evidence="1 2" key="1">
    <citation type="submission" date="2020-08" db="EMBL/GenBank/DDBJ databases">
        <title>The Agave Microbiome: Exploring the role of microbial communities in plant adaptations to desert environments.</title>
        <authorList>
            <person name="Partida-Martinez L.P."/>
        </authorList>
    </citation>
    <scope>NUCLEOTIDE SEQUENCE [LARGE SCALE GENOMIC DNA]</scope>
    <source>
        <strain evidence="1 2">AS2.23</strain>
    </source>
</reference>
<comment type="caution">
    <text evidence="1">The sequence shown here is derived from an EMBL/GenBank/DDBJ whole genome shotgun (WGS) entry which is preliminary data.</text>
</comment>
<dbReference type="SMART" id="SM00855">
    <property type="entry name" value="PGAM"/>
    <property type="match status" value="1"/>
</dbReference>
<dbReference type="Proteomes" id="UP000533269">
    <property type="component" value="Unassembled WGS sequence"/>
</dbReference>
<dbReference type="Gene3D" id="3.40.50.1240">
    <property type="entry name" value="Phosphoglycerate mutase-like"/>
    <property type="match status" value="1"/>
</dbReference>
<gene>
    <name evidence="1" type="ORF">FHR75_001508</name>
</gene>
<organism evidence="1 2">
    <name type="scientific">Kineococcus radiotolerans</name>
    <dbReference type="NCBI Taxonomy" id="131568"/>
    <lineage>
        <taxon>Bacteria</taxon>
        <taxon>Bacillati</taxon>
        <taxon>Actinomycetota</taxon>
        <taxon>Actinomycetes</taxon>
        <taxon>Kineosporiales</taxon>
        <taxon>Kineosporiaceae</taxon>
        <taxon>Kineococcus</taxon>
    </lineage>
</organism>
<dbReference type="RefSeq" id="WP_183390844.1">
    <property type="nucleotide sequence ID" value="NZ_JACHVY010000001.1"/>
</dbReference>
<dbReference type="GO" id="GO:0005737">
    <property type="term" value="C:cytoplasm"/>
    <property type="evidence" value="ECO:0007669"/>
    <property type="project" value="TreeGrafter"/>
</dbReference>
<dbReference type="AlphaFoldDB" id="A0A7W4XX25"/>
<dbReference type="PANTHER" id="PTHR48100:SF51">
    <property type="entry name" value="PHOSPHOGLYCERATE MUTASE"/>
    <property type="match status" value="1"/>
</dbReference>
<dbReference type="CDD" id="cd07067">
    <property type="entry name" value="HP_PGM_like"/>
    <property type="match status" value="1"/>
</dbReference>
<dbReference type="PANTHER" id="PTHR48100">
    <property type="entry name" value="BROAD-SPECIFICITY PHOSPHATASE YOR283W-RELATED"/>
    <property type="match status" value="1"/>
</dbReference>
<dbReference type="InterPro" id="IPR029033">
    <property type="entry name" value="His_PPase_superfam"/>
</dbReference>
<dbReference type="InterPro" id="IPR013078">
    <property type="entry name" value="His_Pase_superF_clade-1"/>
</dbReference>
<name>A0A7W4XX25_KINRA</name>
<dbReference type="EMBL" id="JACHVY010000001">
    <property type="protein sequence ID" value="MBB2900720.1"/>
    <property type="molecule type" value="Genomic_DNA"/>
</dbReference>
<evidence type="ECO:0000313" key="2">
    <source>
        <dbReference type="Proteomes" id="UP000533269"/>
    </source>
</evidence>
<evidence type="ECO:0000313" key="1">
    <source>
        <dbReference type="EMBL" id="MBB2900720.1"/>
    </source>
</evidence>
<dbReference type="SUPFAM" id="SSF53254">
    <property type="entry name" value="Phosphoglycerate mutase-like"/>
    <property type="match status" value="1"/>
</dbReference>
<dbReference type="GO" id="GO:0016791">
    <property type="term" value="F:phosphatase activity"/>
    <property type="evidence" value="ECO:0007669"/>
    <property type="project" value="TreeGrafter"/>
</dbReference>